<dbReference type="GeneID" id="7170550"/>
<gene>
    <name evidence="4" type="ordered locus">DKAM_0271</name>
</gene>
<proteinExistence type="inferred from homology"/>
<dbReference type="SUPFAM" id="SSF55469">
    <property type="entry name" value="FMN-dependent nitroreductase-like"/>
    <property type="match status" value="1"/>
</dbReference>
<dbReference type="Proteomes" id="UP000006903">
    <property type="component" value="Chromosome"/>
</dbReference>
<comment type="similarity">
    <text evidence="1">Belongs to the nitroreductase family.</text>
</comment>
<evidence type="ECO:0000313" key="5">
    <source>
        <dbReference type="Proteomes" id="UP000006903"/>
    </source>
</evidence>
<evidence type="ECO:0000256" key="1">
    <source>
        <dbReference type="ARBA" id="ARBA00007118"/>
    </source>
</evidence>
<accession>B8D2K9</accession>
<dbReference type="KEGG" id="dka:DKAM_0271"/>
<evidence type="ECO:0000256" key="2">
    <source>
        <dbReference type="ARBA" id="ARBA00023002"/>
    </source>
</evidence>
<dbReference type="InterPro" id="IPR029479">
    <property type="entry name" value="Nitroreductase"/>
</dbReference>
<feature type="domain" description="Nitroreductase" evidence="3">
    <location>
        <begin position="9"/>
        <end position="62"/>
    </location>
</feature>
<name>B8D2K9_DESA1</name>
<dbReference type="EMBL" id="CP001140">
    <property type="protein sequence ID" value="ACL10597.1"/>
    <property type="molecule type" value="Genomic_DNA"/>
</dbReference>
<dbReference type="eggNOG" id="arCOG00288">
    <property type="taxonomic scope" value="Archaea"/>
</dbReference>
<dbReference type="HOGENOM" id="CLU_070764_7_3_2"/>
<reference evidence="4 5" key="1">
    <citation type="journal article" date="2009" name="J. Bacteriol.">
        <title>Complete genome sequence of the anaerobic, protein-degrading hyperthermophilic crenarchaeon Desulfurococcus kamchatkensis.</title>
        <authorList>
            <person name="Ravin N.V."/>
            <person name="Mardanov A.V."/>
            <person name="Beletsky A.V."/>
            <person name="Kublanov I.V."/>
            <person name="Kolganova T.V."/>
            <person name="Lebedinsky A.V."/>
            <person name="Chernyh N.A."/>
            <person name="Bonch-Osmolovskaya E.A."/>
            <person name="Skryabin K.G."/>
        </authorList>
    </citation>
    <scope>NUCLEOTIDE SEQUENCE [LARGE SCALE GENOMIC DNA]</scope>
    <source>
        <strain evidence="5">DSM 18924 / JCM 16383 / VKM B-2413 / 1221n</strain>
    </source>
</reference>
<keyword evidence="2" id="KW-0560">Oxidoreductase</keyword>
<dbReference type="AlphaFoldDB" id="B8D2K9"/>
<dbReference type="Pfam" id="PF00881">
    <property type="entry name" value="Nitroreductase"/>
    <property type="match status" value="2"/>
</dbReference>
<dbReference type="STRING" id="490899.DKAM_0271"/>
<protein>
    <submittedName>
        <fullName evidence="4">Nitroreductase</fullName>
    </submittedName>
</protein>
<evidence type="ECO:0000313" key="4">
    <source>
        <dbReference type="EMBL" id="ACL10597.1"/>
    </source>
</evidence>
<dbReference type="GO" id="GO:0016491">
    <property type="term" value="F:oxidoreductase activity"/>
    <property type="evidence" value="ECO:0007669"/>
    <property type="project" value="UniProtKB-KW"/>
</dbReference>
<dbReference type="RefSeq" id="WP_012607939.1">
    <property type="nucleotide sequence ID" value="NC_011766.1"/>
</dbReference>
<feature type="domain" description="Nitroreductase" evidence="3">
    <location>
        <begin position="84"/>
        <end position="145"/>
    </location>
</feature>
<evidence type="ECO:0000259" key="3">
    <source>
        <dbReference type="Pfam" id="PF00881"/>
    </source>
</evidence>
<dbReference type="PANTHER" id="PTHR43673">
    <property type="entry name" value="NAD(P)H NITROREDUCTASE YDGI-RELATED"/>
    <property type="match status" value="1"/>
</dbReference>
<dbReference type="Gene3D" id="3.40.109.10">
    <property type="entry name" value="NADH Oxidase"/>
    <property type="match status" value="1"/>
</dbReference>
<organism evidence="4 5">
    <name type="scientific">Desulfurococcus amylolyticus (strain DSM 18924 / JCM 16383 / VKM B-2413 / 1221n)</name>
    <name type="common">Desulfurococcus kamchatkensis</name>
    <dbReference type="NCBI Taxonomy" id="490899"/>
    <lineage>
        <taxon>Archaea</taxon>
        <taxon>Thermoproteota</taxon>
        <taxon>Thermoprotei</taxon>
        <taxon>Desulfurococcales</taxon>
        <taxon>Desulfurococcaceae</taxon>
        <taxon>Desulfurococcus</taxon>
    </lineage>
</organism>
<dbReference type="PANTHER" id="PTHR43673:SF10">
    <property type="entry name" value="NADH DEHYDROGENASE_NAD(P)H NITROREDUCTASE XCC3605-RELATED"/>
    <property type="match status" value="1"/>
</dbReference>
<sequence length="173" mass="19475">MSEILLELLKSRRSIRRFKPEPPPRDLVLKAIDAARYAPSARNSQPWRFIIIEDPVIRQRLGGIHIYARPVLNAPLAVVVACMNEESPTSYLLDCANATIYFMLAAHALGLGTVWIQTLRNVKEIREILGLPDNVTPVSLLAVGYPAENPVLRPRKPLEEVVYLNKYGEPLKI</sequence>
<dbReference type="InterPro" id="IPR000415">
    <property type="entry name" value="Nitroreductase-like"/>
</dbReference>